<evidence type="ECO:0000256" key="3">
    <source>
        <dbReference type="ARBA" id="ARBA00023163"/>
    </source>
</evidence>
<dbReference type="Proteomes" id="UP000064912">
    <property type="component" value="Chromosome"/>
</dbReference>
<keyword evidence="3" id="KW-0804">Transcription</keyword>
<evidence type="ECO:0000313" key="7">
    <source>
        <dbReference type="Proteomes" id="UP000064912"/>
    </source>
</evidence>
<dbReference type="InterPro" id="IPR000595">
    <property type="entry name" value="cNMP-bd_dom"/>
</dbReference>
<dbReference type="InterPro" id="IPR036388">
    <property type="entry name" value="WH-like_DNA-bd_sf"/>
</dbReference>
<feature type="domain" description="HTH crp-type" evidence="5">
    <location>
        <begin position="146"/>
        <end position="216"/>
    </location>
</feature>
<protein>
    <submittedName>
        <fullName evidence="6">Response regulator receiver domain protein</fullName>
    </submittedName>
</protein>
<proteinExistence type="predicted"/>
<dbReference type="AlphaFoldDB" id="A0A0D6B2J2"/>
<sequence length="240" mass="26645">MKIEQTKNRIRQIGWLRSLPVPFVDMLLAGARQRHLCRGEALFHMADPSHDMIGIADGVVDVLLEPGIDGPRLGFVAKAGNWLGGVGMPGTSLRRISAIARRDVTILSVSAQHIETVALADGETWRHIASNIVNHFDNLGLLLHANVHRDNVVRILITLRRLHDFNDGATEFPLTQSDLAEMAGLSRNSANRVVRVLVEDGLIETGYGWIRILDPSRLSARLVRAHLPDWIDVHRQPVEA</sequence>
<reference evidence="6 7" key="1">
    <citation type="submission" date="2015-02" db="EMBL/GenBank/DDBJ databases">
        <title>Genome sequene of Rhodovulum sulfidophilum DSM 2351.</title>
        <authorList>
            <person name="Nagao N."/>
        </authorList>
    </citation>
    <scope>NUCLEOTIDE SEQUENCE [LARGE SCALE GENOMIC DNA]</scope>
    <source>
        <strain evidence="6 7">DSM 2351</strain>
    </source>
</reference>
<evidence type="ECO:0000259" key="5">
    <source>
        <dbReference type="PROSITE" id="PS51063"/>
    </source>
</evidence>
<feature type="domain" description="Cyclic nucleotide-binding" evidence="4">
    <location>
        <begin position="15"/>
        <end position="135"/>
    </location>
</feature>
<dbReference type="PROSITE" id="PS50042">
    <property type="entry name" value="CNMP_BINDING_3"/>
    <property type="match status" value="1"/>
</dbReference>
<dbReference type="SMART" id="SM00419">
    <property type="entry name" value="HTH_CRP"/>
    <property type="match status" value="1"/>
</dbReference>
<keyword evidence="2" id="KW-0238">DNA-binding</keyword>
<evidence type="ECO:0000259" key="4">
    <source>
        <dbReference type="PROSITE" id="PS50042"/>
    </source>
</evidence>
<dbReference type="GO" id="GO:0006355">
    <property type="term" value="P:regulation of DNA-templated transcription"/>
    <property type="evidence" value="ECO:0007669"/>
    <property type="project" value="InterPro"/>
</dbReference>
<dbReference type="InterPro" id="IPR036390">
    <property type="entry name" value="WH_DNA-bd_sf"/>
</dbReference>
<dbReference type="InterPro" id="IPR014710">
    <property type="entry name" value="RmlC-like_jellyroll"/>
</dbReference>
<accession>A0A0D6B2J2</accession>
<organism evidence="6 7">
    <name type="scientific">Rhodovulum sulfidophilum</name>
    <name type="common">Rhodobacter sulfidophilus</name>
    <dbReference type="NCBI Taxonomy" id="35806"/>
    <lineage>
        <taxon>Bacteria</taxon>
        <taxon>Pseudomonadati</taxon>
        <taxon>Pseudomonadota</taxon>
        <taxon>Alphaproteobacteria</taxon>
        <taxon>Rhodobacterales</taxon>
        <taxon>Paracoccaceae</taxon>
        <taxon>Rhodovulum</taxon>
    </lineage>
</organism>
<dbReference type="Gene3D" id="2.60.120.10">
    <property type="entry name" value="Jelly Rolls"/>
    <property type="match status" value="1"/>
</dbReference>
<dbReference type="eggNOG" id="COG0664">
    <property type="taxonomic scope" value="Bacteria"/>
</dbReference>
<keyword evidence="1" id="KW-0805">Transcription regulation</keyword>
<evidence type="ECO:0000256" key="2">
    <source>
        <dbReference type="ARBA" id="ARBA00023125"/>
    </source>
</evidence>
<dbReference type="CDD" id="cd00038">
    <property type="entry name" value="CAP_ED"/>
    <property type="match status" value="1"/>
</dbReference>
<dbReference type="EMBL" id="AP014800">
    <property type="protein sequence ID" value="BAQ69226.1"/>
    <property type="molecule type" value="Genomic_DNA"/>
</dbReference>
<dbReference type="GO" id="GO:0003677">
    <property type="term" value="F:DNA binding"/>
    <property type="evidence" value="ECO:0007669"/>
    <property type="project" value="UniProtKB-KW"/>
</dbReference>
<evidence type="ECO:0000313" key="6">
    <source>
        <dbReference type="EMBL" id="BAQ69226.1"/>
    </source>
</evidence>
<dbReference type="Gene3D" id="1.10.10.10">
    <property type="entry name" value="Winged helix-like DNA-binding domain superfamily/Winged helix DNA-binding domain"/>
    <property type="match status" value="1"/>
</dbReference>
<dbReference type="SUPFAM" id="SSF51206">
    <property type="entry name" value="cAMP-binding domain-like"/>
    <property type="match status" value="1"/>
</dbReference>
<name>A0A0D6B2J2_RHOSU</name>
<dbReference type="PROSITE" id="PS51063">
    <property type="entry name" value="HTH_CRP_2"/>
    <property type="match status" value="1"/>
</dbReference>
<dbReference type="SUPFAM" id="SSF46785">
    <property type="entry name" value="Winged helix' DNA-binding domain"/>
    <property type="match status" value="1"/>
</dbReference>
<dbReference type="InterPro" id="IPR012318">
    <property type="entry name" value="HTH_CRP"/>
</dbReference>
<dbReference type="Pfam" id="PF13545">
    <property type="entry name" value="HTH_Crp_2"/>
    <property type="match status" value="1"/>
</dbReference>
<dbReference type="KEGG" id="rsu:NHU_02072"/>
<gene>
    <name evidence="6" type="ORF">NHU_02072</name>
</gene>
<dbReference type="PATRIC" id="fig|35806.4.peg.2133"/>
<dbReference type="InterPro" id="IPR018490">
    <property type="entry name" value="cNMP-bd_dom_sf"/>
</dbReference>
<evidence type="ECO:0000256" key="1">
    <source>
        <dbReference type="ARBA" id="ARBA00023015"/>
    </source>
</evidence>